<dbReference type="EMBL" id="DVGD01000076">
    <property type="protein sequence ID" value="HIR09283.1"/>
    <property type="molecule type" value="Genomic_DNA"/>
</dbReference>
<protein>
    <recommendedName>
        <fullName evidence="5 6">Large ribosomal subunit protein bL19</fullName>
    </recommendedName>
</protein>
<dbReference type="NCBIfam" id="TIGR01024">
    <property type="entry name" value="rplS_bact"/>
    <property type="match status" value="1"/>
</dbReference>
<keyword evidence="3 6" id="KW-0689">Ribosomal protein</keyword>
<dbReference type="InterPro" id="IPR001857">
    <property type="entry name" value="Ribosomal_bL19"/>
</dbReference>
<evidence type="ECO:0000256" key="5">
    <source>
        <dbReference type="ARBA" id="ARBA00035171"/>
    </source>
</evidence>
<evidence type="ECO:0000313" key="9">
    <source>
        <dbReference type="Proteomes" id="UP000824258"/>
    </source>
</evidence>
<dbReference type="InterPro" id="IPR008991">
    <property type="entry name" value="Translation_prot_SH3-like_sf"/>
</dbReference>
<keyword evidence="4 6" id="KW-0687">Ribonucleoprotein</keyword>
<dbReference type="GO" id="GO:0006412">
    <property type="term" value="P:translation"/>
    <property type="evidence" value="ECO:0007669"/>
    <property type="project" value="UniProtKB-UniRule"/>
</dbReference>
<reference evidence="8" key="2">
    <citation type="journal article" date="2021" name="PeerJ">
        <title>Extensive microbial diversity within the chicken gut microbiome revealed by metagenomics and culture.</title>
        <authorList>
            <person name="Gilroy R."/>
            <person name="Ravi A."/>
            <person name="Getino M."/>
            <person name="Pursley I."/>
            <person name="Horton D.L."/>
            <person name="Alikhan N.F."/>
            <person name="Baker D."/>
            <person name="Gharbi K."/>
            <person name="Hall N."/>
            <person name="Watson M."/>
            <person name="Adriaenssens E.M."/>
            <person name="Foster-Nyarko E."/>
            <person name="Jarju S."/>
            <person name="Secka A."/>
            <person name="Antonio M."/>
            <person name="Oren A."/>
            <person name="Chaudhuri R.R."/>
            <person name="La Ragione R."/>
            <person name="Hildebrand F."/>
            <person name="Pallen M.J."/>
        </authorList>
    </citation>
    <scope>NUCLEOTIDE SEQUENCE</scope>
    <source>
        <strain evidence="8">ChiHjej9B8-7071</strain>
    </source>
</reference>
<dbReference type="PANTHER" id="PTHR15680:SF9">
    <property type="entry name" value="LARGE RIBOSOMAL SUBUNIT PROTEIN BL19M"/>
    <property type="match status" value="1"/>
</dbReference>
<dbReference type="PANTHER" id="PTHR15680">
    <property type="entry name" value="RIBOSOMAL PROTEIN L19"/>
    <property type="match status" value="1"/>
</dbReference>
<gene>
    <name evidence="6 8" type="primary">rplS</name>
    <name evidence="8" type="ORF">IAA70_02645</name>
</gene>
<dbReference type="PIRSF" id="PIRSF002191">
    <property type="entry name" value="Ribosomal_L19"/>
    <property type="match status" value="1"/>
</dbReference>
<evidence type="ECO:0000256" key="2">
    <source>
        <dbReference type="ARBA" id="ARBA00005781"/>
    </source>
</evidence>
<dbReference type="Proteomes" id="UP000824258">
    <property type="component" value="Unassembled WGS sequence"/>
</dbReference>
<accession>A0A9D1A7D1</accession>
<evidence type="ECO:0000256" key="6">
    <source>
        <dbReference type="HAMAP-Rule" id="MF_00402"/>
    </source>
</evidence>
<evidence type="ECO:0000256" key="7">
    <source>
        <dbReference type="RuleBase" id="RU000559"/>
    </source>
</evidence>
<evidence type="ECO:0000256" key="3">
    <source>
        <dbReference type="ARBA" id="ARBA00022980"/>
    </source>
</evidence>
<dbReference type="Pfam" id="PF01245">
    <property type="entry name" value="Ribosomal_L19"/>
    <property type="match status" value="1"/>
</dbReference>
<comment type="function">
    <text evidence="1 6 7">This protein is located at the 30S-50S ribosomal subunit interface and may play a role in the structure and function of the aminoacyl-tRNA binding site.</text>
</comment>
<dbReference type="Gene3D" id="2.30.30.790">
    <property type="match status" value="1"/>
</dbReference>
<name>A0A9D1A7D1_9FIRM</name>
<dbReference type="GO" id="GO:0003735">
    <property type="term" value="F:structural constituent of ribosome"/>
    <property type="evidence" value="ECO:0007669"/>
    <property type="project" value="InterPro"/>
</dbReference>
<dbReference type="GO" id="GO:0022625">
    <property type="term" value="C:cytosolic large ribosomal subunit"/>
    <property type="evidence" value="ECO:0007669"/>
    <property type="project" value="TreeGrafter"/>
</dbReference>
<dbReference type="SUPFAM" id="SSF50104">
    <property type="entry name" value="Translation proteins SH3-like domain"/>
    <property type="match status" value="1"/>
</dbReference>
<dbReference type="FunFam" id="2.30.30.790:FF:000001">
    <property type="entry name" value="50S ribosomal protein L19"/>
    <property type="match status" value="1"/>
</dbReference>
<comment type="caution">
    <text evidence="8">The sequence shown here is derived from an EMBL/GenBank/DDBJ whole genome shotgun (WGS) entry which is preliminary data.</text>
</comment>
<reference evidence="8" key="1">
    <citation type="submission" date="2020-10" db="EMBL/GenBank/DDBJ databases">
        <authorList>
            <person name="Gilroy R."/>
        </authorList>
    </citation>
    <scope>NUCLEOTIDE SEQUENCE</scope>
    <source>
        <strain evidence="8">ChiHjej9B8-7071</strain>
    </source>
</reference>
<dbReference type="InterPro" id="IPR038657">
    <property type="entry name" value="Ribosomal_bL19_sf"/>
</dbReference>
<comment type="similarity">
    <text evidence="2 6 7">Belongs to the bacterial ribosomal protein bL19 family.</text>
</comment>
<evidence type="ECO:0000256" key="4">
    <source>
        <dbReference type="ARBA" id="ARBA00023274"/>
    </source>
</evidence>
<evidence type="ECO:0000256" key="1">
    <source>
        <dbReference type="ARBA" id="ARBA00002349"/>
    </source>
</evidence>
<proteinExistence type="inferred from homology"/>
<dbReference type="PRINTS" id="PR00061">
    <property type="entry name" value="RIBOSOMALL19"/>
</dbReference>
<dbReference type="HAMAP" id="MF_00402">
    <property type="entry name" value="Ribosomal_bL19"/>
    <property type="match status" value="1"/>
</dbReference>
<evidence type="ECO:0000313" key="8">
    <source>
        <dbReference type="EMBL" id="HIR09283.1"/>
    </source>
</evidence>
<dbReference type="AlphaFoldDB" id="A0A9D1A7D1"/>
<sequence length="113" mass="12829">MDLMKALTSQYMKAEAPEVHVGDTVRVHVKIKEGSRERVQVFEGTVIAKKHGGLEETFTVRRISYGVGCEKVFLVHSPSIVKVETVRKGKVRRAKLYYLRDRMGKAAKVKEKV</sequence>
<organism evidence="8 9">
    <name type="scientific">Candidatus Avoscillospira stercoripullorum</name>
    <dbReference type="NCBI Taxonomy" id="2840709"/>
    <lineage>
        <taxon>Bacteria</taxon>
        <taxon>Bacillati</taxon>
        <taxon>Bacillota</taxon>
        <taxon>Clostridia</taxon>
        <taxon>Eubacteriales</taxon>
        <taxon>Oscillospiraceae</taxon>
        <taxon>Oscillospiraceae incertae sedis</taxon>
        <taxon>Candidatus Avoscillospira</taxon>
    </lineage>
</organism>